<protein>
    <submittedName>
        <fullName evidence="1">Uncharacterized protein</fullName>
    </submittedName>
</protein>
<dbReference type="AlphaFoldDB" id="A0A0T9M6F8"/>
<organism evidence="1 2">
    <name type="scientific">Yersinia kristensenii</name>
    <dbReference type="NCBI Taxonomy" id="28152"/>
    <lineage>
        <taxon>Bacteria</taxon>
        <taxon>Pseudomonadati</taxon>
        <taxon>Pseudomonadota</taxon>
        <taxon>Gammaproteobacteria</taxon>
        <taxon>Enterobacterales</taxon>
        <taxon>Yersiniaceae</taxon>
        <taxon>Yersinia</taxon>
    </lineage>
</organism>
<reference evidence="1 2" key="1">
    <citation type="submission" date="2015-03" db="EMBL/GenBank/DDBJ databases">
        <authorList>
            <person name="Murphy D."/>
        </authorList>
    </citation>
    <scope>NUCLEOTIDE SEQUENCE [LARGE SCALE GENOMIC DNA]</scope>
    <source>
        <strain evidence="1 2">FCF326</strain>
    </source>
</reference>
<sequence>MHRAAIVAGQITGNLDTLAVRAVAIQRGVIQLGIVIDFDTGAAIRGAVDCTAGDRAVEFHPVAFIRVAINGGIAVIHQRASDIDTGAVGGIPG</sequence>
<dbReference type="Proteomes" id="UP000045824">
    <property type="component" value="Unassembled WGS sequence"/>
</dbReference>
<evidence type="ECO:0000313" key="2">
    <source>
        <dbReference type="Proteomes" id="UP000045824"/>
    </source>
</evidence>
<dbReference type="EMBL" id="CPYI01000033">
    <property type="protein sequence ID" value="CNF66085.1"/>
    <property type="molecule type" value="Genomic_DNA"/>
</dbReference>
<evidence type="ECO:0000313" key="1">
    <source>
        <dbReference type="EMBL" id="CNF66085.1"/>
    </source>
</evidence>
<accession>A0A0T9M6F8</accession>
<name>A0A0T9M6F8_YERKR</name>
<proteinExistence type="predicted"/>
<gene>
    <name evidence="1" type="ORF">ERS008491_04351</name>
</gene>